<dbReference type="OrthoDB" id="10321014at2759"/>
<gene>
    <name evidence="1" type="ORF">P879_10750</name>
</gene>
<reference evidence="1 2" key="1">
    <citation type="submission" date="2019-07" db="EMBL/GenBank/DDBJ databases">
        <title>Annotation for the trematode Paragonimus westermani.</title>
        <authorList>
            <person name="Choi Y.-J."/>
        </authorList>
    </citation>
    <scope>NUCLEOTIDE SEQUENCE [LARGE SCALE GENOMIC DNA]</scope>
    <source>
        <strain evidence="1">180907_Pwestermani</strain>
    </source>
</reference>
<name>A0A8T0DC10_9TREM</name>
<protein>
    <submittedName>
        <fullName evidence="1">Uncharacterized protein</fullName>
    </submittedName>
</protein>
<proteinExistence type="predicted"/>
<dbReference type="AlphaFoldDB" id="A0A8T0DC10"/>
<evidence type="ECO:0000313" key="2">
    <source>
        <dbReference type="Proteomes" id="UP000699462"/>
    </source>
</evidence>
<comment type="caution">
    <text evidence="1">The sequence shown here is derived from an EMBL/GenBank/DDBJ whole genome shotgun (WGS) entry which is preliminary data.</text>
</comment>
<accession>A0A8T0DC10</accession>
<sequence>MALHTFPTRAEGRLDVWEVDNADVQFSEWKYCCRCLPEPVWQSAYCVCLENEQKFLIFSNYLVGITEISISKAHSSFYFGAE</sequence>
<keyword evidence="2" id="KW-1185">Reference proteome</keyword>
<evidence type="ECO:0000313" key="1">
    <source>
        <dbReference type="EMBL" id="KAF8564474.1"/>
    </source>
</evidence>
<organism evidence="1 2">
    <name type="scientific">Paragonimus westermani</name>
    <dbReference type="NCBI Taxonomy" id="34504"/>
    <lineage>
        <taxon>Eukaryota</taxon>
        <taxon>Metazoa</taxon>
        <taxon>Spiralia</taxon>
        <taxon>Lophotrochozoa</taxon>
        <taxon>Platyhelminthes</taxon>
        <taxon>Trematoda</taxon>
        <taxon>Digenea</taxon>
        <taxon>Plagiorchiida</taxon>
        <taxon>Troglotremata</taxon>
        <taxon>Troglotrematidae</taxon>
        <taxon>Paragonimus</taxon>
    </lineage>
</organism>
<dbReference type="Proteomes" id="UP000699462">
    <property type="component" value="Unassembled WGS sequence"/>
</dbReference>
<dbReference type="EMBL" id="JTDF01008598">
    <property type="protein sequence ID" value="KAF8564474.1"/>
    <property type="molecule type" value="Genomic_DNA"/>
</dbReference>